<dbReference type="InterPro" id="IPR036390">
    <property type="entry name" value="WH_DNA-bd_sf"/>
</dbReference>
<dbReference type="PROSITE" id="PS50956">
    <property type="entry name" value="HTH_ASNC_2"/>
    <property type="match status" value="1"/>
</dbReference>
<dbReference type="SUPFAM" id="SSF54909">
    <property type="entry name" value="Dimeric alpha+beta barrel"/>
    <property type="match status" value="1"/>
</dbReference>
<feature type="domain" description="HTH asnC-type" evidence="4">
    <location>
        <begin position="13"/>
        <end position="74"/>
    </location>
</feature>
<dbReference type="CDD" id="cd00090">
    <property type="entry name" value="HTH_ARSR"/>
    <property type="match status" value="1"/>
</dbReference>
<dbReference type="Pfam" id="PF13412">
    <property type="entry name" value="HTH_24"/>
    <property type="match status" value="1"/>
</dbReference>
<name>A0A327QLA7_9BACT</name>
<protein>
    <submittedName>
        <fullName evidence="5">DNA-binding Lrp family transcriptional regulator</fullName>
    </submittedName>
</protein>
<dbReference type="FunFam" id="1.10.10.10:FF:000186">
    <property type="entry name" value="AsnC family transcriptional regulator"/>
    <property type="match status" value="1"/>
</dbReference>
<dbReference type="PROSITE" id="PS00519">
    <property type="entry name" value="HTH_ASNC_1"/>
    <property type="match status" value="1"/>
</dbReference>
<keyword evidence="2 5" id="KW-0238">DNA-binding</keyword>
<keyword evidence="3" id="KW-0804">Transcription</keyword>
<dbReference type="AlphaFoldDB" id="A0A327QLA7"/>
<dbReference type="InterPro" id="IPR019887">
    <property type="entry name" value="Tscrpt_reg_AsnC/Lrp_C"/>
</dbReference>
<dbReference type="SUPFAM" id="SSF46785">
    <property type="entry name" value="Winged helix' DNA-binding domain"/>
    <property type="match status" value="1"/>
</dbReference>
<dbReference type="SMART" id="SM00344">
    <property type="entry name" value="HTH_ASNC"/>
    <property type="match status" value="1"/>
</dbReference>
<dbReference type="InterPro" id="IPR011991">
    <property type="entry name" value="ArsR-like_HTH"/>
</dbReference>
<accession>A0A327QLA7</accession>
<comment type="caution">
    <text evidence="5">The sequence shown here is derived from an EMBL/GenBank/DDBJ whole genome shotgun (WGS) entry which is preliminary data.</text>
</comment>
<dbReference type="PANTHER" id="PTHR30154:SF34">
    <property type="entry name" value="TRANSCRIPTIONAL REGULATOR AZLB"/>
    <property type="match status" value="1"/>
</dbReference>
<dbReference type="Gene3D" id="3.30.70.920">
    <property type="match status" value="1"/>
</dbReference>
<dbReference type="PRINTS" id="PR00033">
    <property type="entry name" value="HTHASNC"/>
</dbReference>
<dbReference type="InterPro" id="IPR019888">
    <property type="entry name" value="Tscrpt_reg_AsnC-like"/>
</dbReference>
<dbReference type="GO" id="GO:0005829">
    <property type="term" value="C:cytosol"/>
    <property type="evidence" value="ECO:0007669"/>
    <property type="project" value="TreeGrafter"/>
</dbReference>
<keyword evidence="6" id="KW-1185">Reference proteome</keyword>
<dbReference type="GO" id="GO:0006355">
    <property type="term" value="P:regulation of DNA-templated transcription"/>
    <property type="evidence" value="ECO:0007669"/>
    <property type="project" value="UniProtKB-ARBA"/>
</dbReference>
<dbReference type="EMBL" id="QLLL01000004">
    <property type="protein sequence ID" value="RAJ05456.1"/>
    <property type="molecule type" value="Genomic_DNA"/>
</dbReference>
<dbReference type="Proteomes" id="UP000249547">
    <property type="component" value="Unassembled WGS sequence"/>
</dbReference>
<sequence>METGRMNTQQVSLDEKDLQILRVLQENGKLSIREVASKVNLSPSPTQERIRRLENEGVITQYGALLNPRKLGKGIIVICHVTIKEHNKHAAQAFIDKITSFKEVIECYNIAGDFDFMLKIITDSMETYHHFFVNELSEVPNIGHTKSIFVMDVIKHTHQLL</sequence>
<evidence type="ECO:0000256" key="1">
    <source>
        <dbReference type="ARBA" id="ARBA00023015"/>
    </source>
</evidence>
<dbReference type="GO" id="GO:0043565">
    <property type="term" value="F:sequence-specific DNA binding"/>
    <property type="evidence" value="ECO:0007669"/>
    <property type="project" value="InterPro"/>
</dbReference>
<evidence type="ECO:0000313" key="5">
    <source>
        <dbReference type="EMBL" id="RAJ05456.1"/>
    </source>
</evidence>
<dbReference type="RefSeq" id="WP_211324803.1">
    <property type="nucleotide sequence ID" value="NZ_QLLL01000004.1"/>
</dbReference>
<dbReference type="PANTHER" id="PTHR30154">
    <property type="entry name" value="LEUCINE-RESPONSIVE REGULATORY PROTEIN"/>
    <property type="match status" value="1"/>
</dbReference>
<dbReference type="Pfam" id="PF01037">
    <property type="entry name" value="AsnC_trans_reg"/>
    <property type="match status" value="1"/>
</dbReference>
<keyword evidence="1" id="KW-0805">Transcription regulation</keyword>
<evidence type="ECO:0000313" key="6">
    <source>
        <dbReference type="Proteomes" id="UP000249547"/>
    </source>
</evidence>
<evidence type="ECO:0000256" key="2">
    <source>
        <dbReference type="ARBA" id="ARBA00023125"/>
    </source>
</evidence>
<reference evidence="5 6" key="1">
    <citation type="submission" date="2018-06" db="EMBL/GenBank/DDBJ databases">
        <title>Genomic Encyclopedia of Archaeal and Bacterial Type Strains, Phase II (KMG-II): from individual species to whole genera.</title>
        <authorList>
            <person name="Goeker M."/>
        </authorList>
    </citation>
    <scope>NUCLEOTIDE SEQUENCE [LARGE SCALE GENOMIC DNA]</scope>
    <source>
        <strain evidence="5 6">DSM 23857</strain>
    </source>
</reference>
<evidence type="ECO:0000256" key="3">
    <source>
        <dbReference type="ARBA" id="ARBA00023163"/>
    </source>
</evidence>
<proteinExistence type="predicted"/>
<dbReference type="Gene3D" id="1.10.10.10">
    <property type="entry name" value="Winged helix-like DNA-binding domain superfamily/Winged helix DNA-binding domain"/>
    <property type="match status" value="1"/>
</dbReference>
<dbReference type="GO" id="GO:0043200">
    <property type="term" value="P:response to amino acid"/>
    <property type="evidence" value="ECO:0007669"/>
    <property type="project" value="TreeGrafter"/>
</dbReference>
<dbReference type="InterPro" id="IPR000485">
    <property type="entry name" value="AsnC-type_HTH_dom"/>
</dbReference>
<dbReference type="InterPro" id="IPR019885">
    <property type="entry name" value="Tscrpt_reg_HTH_AsnC-type_CS"/>
</dbReference>
<gene>
    <name evidence="5" type="ORF">LX64_02614</name>
</gene>
<dbReference type="InterPro" id="IPR011008">
    <property type="entry name" value="Dimeric_a/b-barrel"/>
</dbReference>
<dbReference type="InterPro" id="IPR036388">
    <property type="entry name" value="WH-like_DNA-bd_sf"/>
</dbReference>
<evidence type="ECO:0000259" key="4">
    <source>
        <dbReference type="PROSITE" id="PS50956"/>
    </source>
</evidence>
<organism evidence="5 6">
    <name type="scientific">Chitinophaga skermanii</name>
    <dbReference type="NCBI Taxonomy" id="331697"/>
    <lineage>
        <taxon>Bacteria</taxon>
        <taxon>Pseudomonadati</taxon>
        <taxon>Bacteroidota</taxon>
        <taxon>Chitinophagia</taxon>
        <taxon>Chitinophagales</taxon>
        <taxon>Chitinophagaceae</taxon>
        <taxon>Chitinophaga</taxon>
    </lineage>
</organism>